<keyword evidence="6 13" id="KW-0732">Signal</keyword>
<dbReference type="Pfam" id="PF00079">
    <property type="entry name" value="Serpin"/>
    <property type="match status" value="1"/>
</dbReference>
<keyword evidence="5" id="KW-0356">Hemostasis</keyword>
<feature type="signal peptide" evidence="13">
    <location>
        <begin position="1"/>
        <end position="23"/>
    </location>
</feature>
<keyword evidence="7" id="KW-0722">Serine protease inhibitor</keyword>
<feature type="domain" description="Serpin" evidence="14">
    <location>
        <begin position="141"/>
        <end position="493"/>
    </location>
</feature>
<dbReference type="Gene3D" id="3.30.497.10">
    <property type="entry name" value="Antithrombin, subunit I, domain 2"/>
    <property type="match status" value="1"/>
</dbReference>
<keyword evidence="16" id="KW-1185">Reference proteome</keyword>
<evidence type="ECO:0000256" key="3">
    <source>
        <dbReference type="ARBA" id="ARBA00022525"/>
    </source>
</evidence>
<dbReference type="InterPro" id="IPR023795">
    <property type="entry name" value="Serpin_CS"/>
</dbReference>
<keyword evidence="8" id="KW-0094">Blood coagulation</keyword>
<keyword evidence="3" id="KW-0964">Secreted</keyword>
<evidence type="ECO:0000256" key="10">
    <source>
        <dbReference type="ARBA" id="ARBA00023281"/>
    </source>
</evidence>
<evidence type="ECO:0000256" key="11">
    <source>
        <dbReference type="RuleBase" id="RU000411"/>
    </source>
</evidence>
<evidence type="ECO:0000256" key="4">
    <source>
        <dbReference type="ARBA" id="ARBA00022690"/>
    </source>
</evidence>
<reference evidence="15 16" key="1">
    <citation type="submission" date="2019-06" db="EMBL/GenBank/DDBJ databases">
        <title>Discovery of a novel chromosome fission-fusion reversal in muntjac.</title>
        <authorList>
            <person name="Mudd A.B."/>
            <person name="Bredeson J.V."/>
            <person name="Baum R."/>
            <person name="Hockemeyer D."/>
            <person name="Rokhsar D.S."/>
        </authorList>
    </citation>
    <scope>NUCLEOTIDE SEQUENCE [LARGE SCALE GENOMIC DNA]</scope>
    <source>
        <strain evidence="15">UTSW_UCB_Mm</strain>
        <tissue evidence="15">Fibroblast cell line</tissue>
    </source>
</reference>
<evidence type="ECO:0000256" key="7">
    <source>
        <dbReference type="ARBA" id="ARBA00022900"/>
    </source>
</evidence>
<sequence>MASGMTPLTLLLLLLLAGDRVASDMIVGPGSLQEGESEGDSQKGGIPDNESIQSKEDSSTLPMTNLTGQGNEGSSTLPMTNLTVVQDTVTEAFSQPATEPVQPTTQPAAEPFCPAPVTSCSDSEIREAEAVLGEALTDFSLKLYHDFSLLKKKETNFIFSPFSIASLLTQTLLGAGGETKESLERLLSYPQNFSCVHRALNAFTSEGFTSFSQIFHSSDLAIRDSFADASQRLYGSSPRPLGNNSAASLELINDWVAKKTNLRIRRLLESLPEDTRLILLNAVALSAKWKIAFDNSRTSMMPFYVKSSAIKVPMMNSKKYPVASFTDRTLKARVSSRPSPLLGGVGRLQLSHNLSFVILVPQTVKHHLQDLEQALSATVFNAVLKKLEMTKFHPTHLTMPRIKVQSSQDMLDYFDFIYEVNLCGLTEDRDVQVSGIRHQATLELTESGVEATAASVVSVARNLLVFDVQQPFLFLLWDQQHKFPVFMGRVYDPKG</sequence>
<dbReference type="SUPFAM" id="SSF56574">
    <property type="entry name" value="Serpins"/>
    <property type="match status" value="1"/>
</dbReference>
<dbReference type="PROSITE" id="PS00284">
    <property type="entry name" value="SERPIN"/>
    <property type="match status" value="1"/>
</dbReference>
<dbReference type="GO" id="GO:0007596">
    <property type="term" value="P:blood coagulation"/>
    <property type="evidence" value="ECO:0007669"/>
    <property type="project" value="UniProtKB-KW"/>
</dbReference>
<comment type="similarity">
    <text evidence="2 11">Belongs to the serpin family.</text>
</comment>
<dbReference type="InterPro" id="IPR036186">
    <property type="entry name" value="Serpin_sf"/>
</dbReference>
<keyword evidence="9" id="KW-0325">Glycoprotein</keyword>
<dbReference type="FunFam" id="3.30.497.10:FF:000013">
    <property type="entry name" value="Serpin family G member 1"/>
    <property type="match status" value="1"/>
</dbReference>
<dbReference type="GO" id="GO:0042730">
    <property type="term" value="P:fibrinolysis"/>
    <property type="evidence" value="ECO:0007669"/>
    <property type="project" value="UniProtKB-KW"/>
</dbReference>
<organism evidence="15 16">
    <name type="scientific">Muntiacus muntjak</name>
    <name type="common">Barking deer</name>
    <name type="synonym">Indian muntjac</name>
    <dbReference type="NCBI Taxonomy" id="9888"/>
    <lineage>
        <taxon>Eukaryota</taxon>
        <taxon>Metazoa</taxon>
        <taxon>Chordata</taxon>
        <taxon>Craniata</taxon>
        <taxon>Vertebrata</taxon>
        <taxon>Euteleostomi</taxon>
        <taxon>Mammalia</taxon>
        <taxon>Eutheria</taxon>
        <taxon>Laurasiatheria</taxon>
        <taxon>Artiodactyla</taxon>
        <taxon>Ruminantia</taxon>
        <taxon>Pecora</taxon>
        <taxon>Cervidae</taxon>
        <taxon>Muntiacinae</taxon>
        <taxon>Muntiacus</taxon>
    </lineage>
</organism>
<evidence type="ECO:0000256" key="13">
    <source>
        <dbReference type="SAM" id="SignalP"/>
    </source>
</evidence>
<dbReference type="GO" id="GO:0004867">
    <property type="term" value="F:serine-type endopeptidase inhibitor activity"/>
    <property type="evidence" value="ECO:0007669"/>
    <property type="project" value="UniProtKB-KW"/>
</dbReference>
<gene>
    <name evidence="15" type="ORF">FD754_016103</name>
</gene>
<dbReference type="SMART" id="SM00093">
    <property type="entry name" value="SERPIN"/>
    <property type="match status" value="1"/>
</dbReference>
<evidence type="ECO:0000256" key="12">
    <source>
        <dbReference type="SAM" id="MobiDB-lite"/>
    </source>
</evidence>
<evidence type="ECO:0000256" key="2">
    <source>
        <dbReference type="ARBA" id="ARBA00009500"/>
    </source>
</evidence>
<dbReference type="InterPro" id="IPR023796">
    <property type="entry name" value="Serpin_dom"/>
</dbReference>
<evidence type="ECO:0000313" key="15">
    <source>
        <dbReference type="EMBL" id="KAB0351246.1"/>
    </source>
</evidence>
<feature type="chain" id="PRO_5024446599" description="Serpin domain-containing protein" evidence="13">
    <location>
        <begin position="24"/>
        <end position="495"/>
    </location>
</feature>
<evidence type="ECO:0000259" key="14">
    <source>
        <dbReference type="SMART" id="SM00093"/>
    </source>
</evidence>
<keyword evidence="10" id="KW-0280">Fibrinolysis</keyword>
<dbReference type="PANTHER" id="PTHR11461">
    <property type="entry name" value="SERINE PROTEASE INHIBITOR, SERPIN"/>
    <property type="match status" value="1"/>
</dbReference>
<dbReference type="PANTHER" id="PTHR11461:SF159">
    <property type="entry name" value="PLASMA PROTEASE C1 INHIBITOR"/>
    <property type="match status" value="1"/>
</dbReference>
<comment type="caution">
    <text evidence="15">The sequence shown here is derived from an EMBL/GenBank/DDBJ whole genome shotgun (WGS) entry which is preliminary data.</text>
</comment>
<dbReference type="AlphaFoldDB" id="A0A5N3VT93"/>
<dbReference type="EMBL" id="VCEA01000002">
    <property type="protein sequence ID" value="KAB0351246.1"/>
    <property type="molecule type" value="Genomic_DNA"/>
</dbReference>
<dbReference type="Gene3D" id="2.30.39.10">
    <property type="entry name" value="Alpha-1-antitrypsin, domain 1"/>
    <property type="match status" value="1"/>
</dbReference>
<comment type="subcellular location">
    <subcellularLocation>
        <location evidence="1">Secreted</location>
    </subcellularLocation>
</comment>
<evidence type="ECO:0000256" key="5">
    <source>
        <dbReference type="ARBA" id="ARBA00022696"/>
    </source>
</evidence>
<dbReference type="InterPro" id="IPR042178">
    <property type="entry name" value="Serpin_sf_1"/>
</dbReference>
<keyword evidence="4" id="KW-0646">Protease inhibitor</keyword>
<evidence type="ECO:0000256" key="8">
    <source>
        <dbReference type="ARBA" id="ARBA00023084"/>
    </source>
</evidence>
<proteinExistence type="inferred from homology"/>
<dbReference type="Proteomes" id="UP000326458">
    <property type="component" value="Unassembled WGS sequence"/>
</dbReference>
<protein>
    <recommendedName>
        <fullName evidence="14">Serpin domain-containing protein</fullName>
    </recommendedName>
</protein>
<feature type="region of interest" description="Disordered" evidence="12">
    <location>
        <begin position="27"/>
        <end position="78"/>
    </location>
</feature>
<feature type="compositionally biased region" description="Polar residues" evidence="12">
    <location>
        <begin position="59"/>
        <end position="78"/>
    </location>
</feature>
<dbReference type="GO" id="GO:0005615">
    <property type="term" value="C:extracellular space"/>
    <property type="evidence" value="ECO:0007669"/>
    <property type="project" value="InterPro"/>
</dbReference>
<name>A0A5N3VT93_MUNMU</name>
<dbReference type="InterPro" id="IPR042185">
    <property type="entry name" value="Serpin_sf_2"/>
</dbReference>
<evidence type="ECO:0000313" key="16">
    <source>
        <dbReference type="Proteomes" id="UP000326458"/>
    </source>
</evidence>
<evidence type="ECO:0000256" key="6">
    <source>
        <dbReference type="ARBA" id="ARBA00022729"/>
    </source>
</evidence>
<dbReference type="InterPro" id="IPR000215">
    <property type="entry name" value="Serpin_fam"/>
</dbReference>
<accession>A0A5N3VT93</accession>
<evidence type="ECO:0000256" key="1">
    <source>
        <dbReference type="ARBA" id="ARBA00004613"/>
    </source>
</evidence>
<evidence type="ECO:0000256" key="9">
    <source>
        <dbReference type="ARBA" id="ARBA00023180"/>
    </source>
</evidence>